<sequence length="341" mass="35600">MLIFLALSGTAVAQQKDDATLISRPADVGLIYPLSTNGTAAAQYSNRFSLQALAGVSGAVQGSAFAGIANIVKGNADGAVFAGIANLIGGRARGGQFAGILNAVKEDVTGFQAAGLVNTAGSLNGVQAAGLANIIRGKSRAVQVGGLFNKADEARAQLAGLVNKAGKVKGVQIAGLLNIADSSDYPIGFVNIIKTGDKSIGISTDETLNGLLSFRSGGRVLYGILGAGYNLKTDYDLYAVQAGIGAHLLNSGRFRLNAEGTQLFQMDLKGNNSLRYTLHVLPEINLTGRLALYAGPTVNLLIDYSDDKFTGQTDHYFWSTRRRDHFLGAWIGVAGGLKFML</sequence>
<accession>A0ABP8G4Q8</accession>
<dbReference type="EMBL" id="BAABFN010000020">
    <property type="protein sequence ID" value="GAA4317367.1"/>
    <property type="molecule type" value="Genomic_DNA"/>
</dbReference>
<evidence type="ECO:0000313" key="1">
    <source>
        <dbReference type="EMBL" id="GAA4317367.1"/>
    </source>
</evidence>
<evidence type="ECO:0008006" key="3">
    <source>
        <dbReference type="Google" id="ProtNLM"/>
    </source>
</evidence>
<protein>
    <recommendedName>
        <fullName evidence="3">DUF3034 family protein</fullName>
    </recommendedName>
</protein>
<gene>
    <name evidence="1" type="ORF">GCM10023143_29390</name>
</gene>
<keyword evidence="2" id="KW-1185">Reference proteome</keyword>
<comment type="caution">
    <text evidence="1">The sequence shown here is derived from an EMBL/GenBank/DDBJ whole genome shotgun (WGS) entry which is preliminary data.</text>
</comment>
<dbReference type="Proteomes" id="UP001501207">
    <property type="component" value="Unassembled WGS sequence"/>
</dbReference>
<organism evidence="1 2">
    <name type="scientific">Compostibacter hankyongensis</name>
    <dbReference type="NCBI Taxonomy" id="1007089"/>
    <lineage>
        <taxon>Bacteria</taxon>
        <taxon>Pseudomonadati</taxon>
        <taxon>Bacteroidota</taxon>
        <taxon>Chitinophagia</taxon>
        <taxon>Chitinophagales</taxon>
        <taxon>Chitinophagaceae</taxon>
        <taxon>Compostibacter</taxon>
    </lineage>
</organism>
<reference evidence="2" key="1">
    <citation type="journal article" date="2019" name="Int. J. Syst. Evol. Microbiol.">
        <title>The Global Catalogue of Microorganisms (GCM) 10K type strain sequencing project: providing services to taxonomists for standard genome sequencing and annotation.</title>
        <authorList>
            <consortium name="The Broad Institute Genomics Platform"/>
            <consortium name="The Broad Institute Genome Sequencing Center for Infectious Disease"/>
            <person name="Wu L."/>
            <person name="Ma J."/>
        </authorList>
    </citation>
    <scope>NUCLEOTIDE SEQUENCE [LARGE SCALE GENOMIC DNA]</scope>
    <source>
        <strain evidence="2">JCM 17664</strain>
    </source>
</reference>
<evidence type="ECO:0000313" key="2">
    <source>
        <dbReference type="Proteomes" id="UP001501207"/>
    </source>
</evidence>
<proteinExistence type="predicted"/>
<name>A0ABP8G4Q8_9BACT</name>